<dbReference type="PANTHER" id="PTHR21248:SF7">
    <property type="entry name" value="MINOR CARDIOLIPIN SYNTHASE CLSB"/>
    <property type="match status" value="1"/>
</dbReference>
<proteinExistence type="predicted"/>
<reference evidence="2 3" key="1">
    <citation type="submission" date="2018-03" db="EMBL/GenBank/DDBJ databases">
        <title>Genomic Encyclopedia of Type Strains, Phase III (KMG-III): the genomes of soil and plant-associated and newly described type strains.</title>
        <authorList>
            <person name="Whitman W."/>
        </authorList>
    </citation>
    <scope>NUCLEOTIDE SEQUENCE [LARGE SCALE GENOMIC DNA]</scope>
    <source>
        <strain evidence="2 3">CGMCC 1.07653</strain>
    </source>
</reference>
<evidence type="ECO:0000313" key="2">
    <source>
        <dbReference type="EMBL" id="PSL45832.1"/>
    </source>
</evidence>
<dbReference type="SUPFAM" id="SSF56024">
    <property type="entry name" value="Phospholipase D/nuclease"/>
    <property type="match status" value="2"/>
</dbReference>
<dbReference type="AlphaFoldDB" id="A0A2P8HHX7"/>
<gene>
    <name evidence="2" type="ORF">B0H94_10687</name>
</gene>
<organism evidence="2 3">
    <name type="scientific">Salsuginibacillus halophilus</name>
    <dbReference type="NCBI Taxonomy" id="517424"/>
    <lineage>
        <taxon>Bacteria</taxon>
        <taxon>Bacillati</taxon>
        <taxon>Bacillota</taxon>
        <taxon>Bacilli</taxon>
        <taxon>Bacillales</taxon>
        <taxon>Bacillaceae</taxon>
        <taxon>Salsuginibacillus</taxon>
    </lineage>
</organism>
<dbReference type="InterPro" id="IPR001736">
    <property type="entry name" value="PLipase_D/transphosphatidylase"/>
</dbReference>
<dbReference type="InterPro" id="IPR025202">
    <property type="entry name" value="PLD-like_dom"/>
</dbReference>
<name>A0A2P8HHX7_9BACI</name>
<dbReference type="PROSITE" id="PS50035">
    <property type="entry name" value="PLD"/>
    <property type="match status" value="2"/>
</dbReference>
<sequence length="380" mass="42967">MLFILLILIGWITLDFYLGRKTYTTPAFRRFADGEIELIDDGESLYEKLHADIQHAAHTVDLSFFIFRSDDTGERFLTLLERKAAEGVRVRLMVDQVGSALTRSRRKSLETYGVKVKLAAPVRPPFFLAALNRRNHRKTTVIDGKAAYTGGFNAGEEYIGRRTKLGFWRDYHVRLTDGAADTLQQIFDADWAENTAVGTKEGDGRIQIVASNGTELEKVMGDMINKAESSLDMVTPYYIPPASIHAAVVKATARGVNVRLLVPMFADHPFVKETGFTYFQELLEAGADVLLYNRGFFHGKAVIIDRQLADVGTANLDYRSMYWNQELNLIIENHSVLQTLNEAVQRDMADAVPLYLKDLTDRSAWQRLKGGIGRRIRWLL</sequence>
<dbReference type="GO" id="GO:0030572">
    <property type="term" value="F:phosphatidyltransferase activity"/>
    <property type="evidence" value="ECO:0007669"/>
    <property type="project" value="UniProtKB-ARBA"/>
</dbReference>
<dbReference type="Gene3D" id="3.30.870.10">
    <property type="entry name" value="Endonuclease Chain A"/>
    <property type="match status" value="2"/>
</dbReference>
<dbReference type="Pfam" id="PF13091">
    <property type="entry name" value="PLDc_2"/>
    <property type="match status" value="2"/>
</dbReference>
<feature type="domain" description="PLD phosphodiesterase" evidence="1">
    <location>
        <begin position="293"/>
        <end position="320"/>
    </location>
</feature>
<comment type="caution">
    <text evidence="2">The sequence shown here is derived from an EMBL/GenBank/DDBJ whole genome shotgun (WGS) entry which is preliminary data.</text>
</comment>
<keyword evidence="3" id="KW-1185">Reference proteome</keyword>
<accession>A0A2P8HHX7</accession>
<dbReference type="CDD" id="cd09110">
    <property type="entry name" value="PLDc_CLS_1"/>
    <property type="match status" value="1"/>
</dbReference>
<dbReference type="Proteomes" id="UP000242310">
    <property type="component" value="Unassembled WGS sequence"/>
</dbReference>
<dbReference type="EMBL" id="PYAV01000006">
    <property type="protein sequence ID" value="PSL45832.1"/>
    <property type="molecule type" value="Genomic_DNA"/>
</dbReference>
<dbReference type="PANTHER" id="PTHR21248">
    <property type="entry name" value="CARDIOLIPIN SYNTHASE"/>
    <property type="match status" value="1"/>
</dbReference>
<evidence type="ECO:0000313" key="3">
    <source>
        <dbReference type="Proteomes" id="UP000242310"/>
    </source>
</evidence>
<feature type="domain" description="PLD phosphodiesterase" evidence="1">
    <location>
        <begin position="131"/>
        <end position="158"/>
    </location>
</feature>
<protein>
    <submittedName>
        <fullName evidence="2">Cardiolipin synthase</fullName>
    </submittedName>
</protein>
<dbReference type="SMART" id="SM00155">
    <property type="entry name" value="PLDc"/>
    <property type="match status" value="2"/>
</dbReference>
<dbReference type="CDD" id="cd09112">
    <property type="entry name" value="PLDc_CLS_2"/>
    <property type="match status" value="1"/>
</dbReference>
<dbReference type="GO" id="GO:0032049">
    <property type="term" value="P:cardiolipin biosynthetic process"/>
    <property type="evidence" value="ECO:0007669"/>
    <property type="project" value="UniProtKB-ARBA"/>
</dbReference>
<evidence type="ECO:0000259" key="1">
    <source>
        <dbReference type="PROSITE" id="PS50035"/>
    </source>
</evidence>